<evidence type="ECO:0000256" key="3">
    <source>
        <dbReference type="ARBA" id="ARBA00022553"/>
    </source>
</evidence>
<dbReference type="GO" id="GO:0009927">
    <property type="term" value="F:histidine phosphotransfer kinase activity"/>
    <property type="evidence" value="ECO:0007669"/>
    <property type="project" value="TreeGrafter"/>
</dbReference>
<sequence>MLTCRQQKTTFVASISHELRSPLHGILGTLEFIKDTHLDSFQVSMLNSLHSCGQTLLDTINQVMDYAKSNEAPKTVSSRKLKSSNTIRLSSKPLKTRKIKQSSFDLALATEEVVEAVFSGALYIPVIGQSEGVLQSSAGSEDDPVLNAELPTSSNRKQCYIVLDLAQEDDWNRCFTVGAWKRIVMNLFGNAVKYTESGHIQVSLRSSRSEEGDKSTVTLTIKDSGAGMSPSFLANKAFQPFSQENSHASGVGLGLSIVRQIIETSGGKMEVTSEPSVGTTFNVKLSLTKPDVPQPPASRLTEYLPAVARLAGRRVCIMHKKHKFPNESSETFENSGGLSRFTDTLAKTLELHLKMKVVQTEDWSGHDTDLVICPEPSFEYLDTIRRRRTDRERAPTTVFIAMDALEAATFRSDVRVKNKESVVEIMTQPYVDNIALYHFAHPMN</sequence>
<dbReference type="EMBL" id="JAPEUX010000004">
    <property type="protein sequence ID" value="KAJ4353766.1"/>
    <property type="molecule type" value="Genomic_DNA"/>
</dbReference>
<dbReference type="InterPro" id="IPR005467">
    <property type="entry name" value="His_kinase_dom"/>
</dbReference>
<keyword evidence="3" id="KW-0597">Phosphoprotein</keyword>
<evidence type="ECO:0000256" key="4">
    <source>
        <dbReference type="ARBA" id="ARBA00022679"/>
    </source>
</evidence>
<dbReference type="SUPFAM" id="SSF55874">
    <property type="entry name" value="ATPase domain of HSP90 chaperone/DNA topoisomerase II/histidine kinase"/>
    <property type="match status" value="1"/>
</dbReference>
<keyword evidence="8" id="KW-1185">Reference proteome</keyword>
<keyword evidence="4" id="KW-0808">Transferase</keyword>
<dbReference type="PANTHER" id="PTHR43047:SF72">
    <property type="entry name" value="OSMOSENSING HISTIDINE PROTEIN KINASE SLN1"/>
    <property type="match status" value="1"/>
</dbReference>
<dbReference type="InterPro" id="IPR004358">
    <property type="entry name" value="Sig_transdc_His_kin-like_C"/>
</dbReference>
<dbReference type="RefSeq" id="XP_056071540.1">
    <property type="nucleotide sequence ID" value="XM_056214273.1"/>
</dbReference>
<gene>
    <name evidence="7" type="ORF">N0V89_005496</name>
</gene>
<dbReference type="SUPFAM" id="SSF47384">
    <property type="entry name" value="Homodimeric domain of signal transducing histidine kinase"/>
    <property type="match status" value="1"/>
</dbReference>
<dbReference type="GO" id="GO:0000155">
    <property type="term" value="F:phosphorelay sensor kinase activity"/>
    <property type="evidence" value="ECO:0007669"/>
    <property type="project" value="InterPro"/>
</dbReference>
<dbReference type="Pfam" id="PF02518">
    <property type="entry name" value="HATPase_c"/>
    <property type="match status" value="1"/>
</dbReference>
<evidence type="ECO:0000313" key="7">
    <source>
        <dbReference type="EMBL" id="KAJ4353766.1"/>
    </source>
</evidence>
<comment type="caution">
    <text evidence="7">The sequence shown here is derived from an EMBL/GenBank/DDBJ whole genome shotgun (WGS) entry which is preliminary data.</text>
</comment>
<dbReference type="EC" id="2.7.13.3" evidence="2"/>
<evidence type="ECO:0000256" key="5">
    <source>
        <dbReference type="ARBA" id="ARBA00022777"/>
    </source>
</evidence>
<name>A0A9W9CAI8_9PLEO</name>
<dbReference type="GeneID" id="80909026"/>
<dbReference type="Gene3D" id="1.10.287.130">
    <property type="match status" value="1"/>
</dbReference>
<dbReference type="AlphaFoldDB" id="A0A9W9CAI8"/>
<dbReference type="InterPro" id="IPR003594">
    <property type="entry name" value="HATPase_dom"/>
</dbReference>
<keyword evidence="5" id="KW-0418">Kinase</keyword>
<accession>A0A9W9CAI8</accession>
<dbReference type="PROSITE" id="PS50109">
    <property type="entry name" value="HIS_KIN"/>
    <property type="match status" value="1"/>
</dbReference>
<comment type="catalytic activity">
    <reaction evidence="1">
        <text>ATP + protein L-histidine = ADP + protein N-phospho-L-histidine.</text>
        <dbReference type="EC" id="2.7.13.3"/>
    </reaction>
</comment>
<dbReference type="Proteomes" id="UP001140513">
    <property type="component" value="Unassembled WGS sequence"/>
</dbReference>
<organism evidence="7 8">
    <name type="scientific">Didymosphaeria variabile</name>
    <dbReference type="NCBI Taxonomy" id="1932322"/>
    <lineage>
        <taxon>Eukaryota</taxon>
        <taxon>Fungi</taxon>
        <taxon>Dikarya</taxon>
        <taxon>Ascomycota</taxon>
        <taxon>Pezizomycotina</taxon>
        <taxon>Dothideomycetes</taxon>
        <taxon>Pleosporomycetidae</taxon>
        <taxon>Pleosporales</taxon>
        <taxon>Massarineae</taxon>
        <taxon>Didymosphaeriaceae</taxon>
        <taxon>Didymosphaeria</taxon>
    </lineage>
</organism>
<reference evidence="7" key="1">
    <citation type="submission" date="2022-10" db="EMBL/GenBank/DDBJ databases">
        <title>Tapping the CABI collections for fungal endophytes: first genome assemblies for Collariella, Neodidymelliopsis, Ascochyta clinopodiicola, Didymella pomorum, Didymosphaeria variabile, Neocosmospora piperis and Neocucurbitaria cava.</title>
        <authorList>
            <person name="Hill R."/>
        </authorList>
    </citation>
    <scope>NUCLEOTIDE SEQUENCE</scope>
    <source>
        <strain evidence="7">IMI 356815</strain>
    </source>
</reference>
<evidence type="ECO:0000256" key="1">
    <source>
        <dbReference type="ARBA" id="ARBA00000085"/>
    </source>
</evidence>
<evidence type="ECO:0000313" key="8">
    <source>
        <dbReference type="Proteomes" id="UP001140513"/>
    </source>
</evidence>
<evidence type="ECO:0000256" key="2">
    <source>
        <dbReference type="ARBA" id="ARBA00012438"/>
    </source>
</evidence>
<dbReference type="CDD" id="cd00082">
    <property type="entry name" value="HisKA"/>
    <property type="match status" value="1"/>
</dbReference>
<dbReference type="GO" id="GO:0005886">
    <property type="term" value="C:plasma membrane"/>
    <property type="evidence" value="ECO:0007669"/>
    <property type="project" value="TreeGrafter"/>
</dbReference>
<dbReference type="PRINTS" id="PR00344">
    <property type="entry name" value="BCTRLSENSOR"/>
</dbReference>
<feature type="domain" description="Histidine kinase" evidence="6">
    <location>
        <begin position="14"/>
        <end position="289"/>
    </location>
</feature>
<dbReference type="OrthoDB" id="303614at2759"/>
<protein>
    <recommendedName>
        <fullName evidence="2">histidine kinase</fullName>
        <ecNumber evidence="2">2.7.13.3</ecNumber>
    </recommendedName>
</protein>
<dbReference type="Pfam" id="PF00512">
    <property type="entry name" value="HisKA"/>
    <property type="match status" value="1"/>
</dbReference>
<dbReference type="InterPro" id="IPR036890">
    <property type="entry name" value="HATPase_C_sf"/>
</dbReference>
<dbReference type="PANTHER" id="PTHR43047">
    <property type="entry name" value="TWO-COMPONENT HISTIDINE PROTEIN KINASE"/>
    <property type="match status" value="1"/>
</dbReference>
<proteinExistence type="predicted"/>
<dbReference type="Gene3D" id="3.30.565.10">
    <property type="entry name" value="Histidine kinase-like ATPase, C-terminal domain"/>
    <property type="match status" value="1"/>
</dbReference>
<evidence type="ECO:0000259" key="6">
    <source>
        <dbReference type="PROSITE" id="PS50109"/>
    </source>
</evidence>
<dbReference type="InterPro" id="IPR003661">
    <property type="entry name" value="HisK_dim/P_dom"/>
</dbReference>
<dbReference type="SMART" id="SM00388">
    <property type="entry name" value="HisKA"/>
    <property type="match status" value="1"/>
</dbReference>
<dbReference type="InterPro" id="IPR036097">
    <property type="entry name" value="HisK_dim/P_sf"/>
</dbReference>
<dbReference type="SMART" id="SM00387">
    <property type="entry name" value="HATPase_c"/>
    <property type="match status" value="1"/>
</dbReference>